<dbReference type="PANTHER" id="PTHR42928:SF5">
    <property type="entry name" value="BLR1237 PROTEIN"/>
    <property type="match status" value="1"/>
</dbReference>
<comment type="caution">
    <text evidence="3">The sequence shown here is derived from an EMBL/GenBank/DDBJ whole genome shotgun (WGS) entry which is preliminary data.</text>
</comment>
<dbReference type="InterPro" id="IPR042100">
    <property type="entry name" value="Bug_dom1"/>
</dbReference>
<evidence type="ECO:0000313" key="3">
    <source>
        <dbReference type="EMBL" id="RVT99015.1"/>
    </source>
</evidence>
<dbReference type="PIRSF" id="PIRSF017082">
    <property type="entry name" value="YflP"/>
    <property type="match status" value="1"/>
</dbReference>
<dbReference type="Gene3D" id="3.40.190.150">
    <property type="entry name" value="Bordetella uptake gene, domain 1"/>
    <property type="match status" value="1"/>
</dbReference>
<dbReference type="Gene3D" id="3.40.190.10">
    <property type="entry name" value="Periplasmic binding protein-like II"/>
    <property type="match status" value="1"/>
</dbReference>
<dbReference type="InterPro" id="IPR005064">
    <property type="entry name" value="BUG"/>
</dbReference>
<evidence type="ECO:0000256" key="2">
    <source>
        <dbReference type="SAM" id="SignalP"/>
    </source>
</evidence>
<feature type="signal peptide" evidence="2">
    <location>
        <begin position="1"/>
        <end position="19"/>
    </location>
</feature>
<dbReference type="AlphaFoldDB" id="A0A437MMY2"/>
<sequence length="320" mass="34034">MRRRALLATSLALPSLAHAQSRTITIMCPFAAGGPTDLISRLMAEYMGPHLEAQVVVENVTGAGGTIAAARVAQARPDGTTVLMHHIGLASAATLYRRLPFNVEESFAPIGLVTEVPQMVVARPEFPAANLTELLAKMRAEGDKLTIGHSGQGSSDHLAGMLLQKEAGTTLTAVGFRGSAPATTELMAGRLDLYAGQATILAPLVRENRVRPFAVASETRLPGPGLDQVPTAQELGHGDLTMSVWHALYAPRATDEAVVNRFSSALQKALTAPRVIQRFAELVTAPVAPERATPAYHRRFLAAEVARWRPVIQASGAYAD</sequence>
<evidence type="ECO:0000256" key="1">
    <source>
        <dbReference type="ARBA" id="ARBA00006987"/>
    </source>
</evidence>
<keyword evidence="4" id="KW-1185">Reference proteome</keyword>
<protein>
    <submittedName>
        <fullName evidence="3">Tripartite tricarboxylate transporter substrate binding protein BugD</fullName>
    </submittedName>
</protein>
<gene>
    <name evidence="3" type="ORF">EOD42_02600</name>
</gene>
<dbReference type="SUPFAM" id="SSF53850">
    <property type="entry name" value="Periplasmic binding protein-like II"/>
    <property type="match status" value="1"/>
</dbReference>
<proteinExistence type="inferred from homology"/>
<name>A0A437MMY2_9PROT</name>
<dbReference type="OrthoDB" id="8443386at2"/>
<dbReference type="Proteomes" id="UP000282957">
    <property type="component" value="Unassembled WGS sequence"/>
</dbReference>
<comment type="similarity">
    <text evidence="1">Belongs to the UPF0065 (bug) family.</text>
</comment>
<reference evidence="3 4" key="1">
    <citation type="submission" date="2019-01" db="EMBL/GenBank/DDBJ databases">
        <authorList>
            <person name="Chen W.-M."/>
        </authorList>
    </citation>
    <scope>NUCLEOTIDE SEQUENCE [LARGE SCALE GENOMIC DNA]</scope>
    <source>
        <strain evidence="3 4">CCP-6</strain>
    </source>
</reference>
<dbReference type="Pfam" id="PF03401">
    <property type="entry name" value="TctC"/>
    <property type="match status" value="1"/>
</dbReference>
<dbReference type="EMBL" id="SACL01000001">
    <property type="protein sequence ID" value="RVT99015.1"/>
    <property type="molecule type" value="Genomic_DNA"/>
</dbReference>
<keyword evidence="2" id="KW-0732">Signal</keyword>
<organism evidence="3 4">
    <name type="scientific">Rhodovarius crocodyli</name>
    <dbReference type="NCBI Taxonomy" id="1979269"/>
    <lineage>
        <taxon>Bacteria</taxon>
        <taxon>Pseudomonadati</taxon>
        <taxon>Pseudomonadota</taxon>
        <taxon>Alphaproteobacteria</taxon>
        <taxon>Acetobacterales</taxon>
        <taxon>Roseomonadaceae</taxon>
        <taxon>Rhodovarius</taxon>
    </lineage>
</organism>
<dbReference type="PANTHER" id="PTHR42928">
    <property type="entry name" value="TRICARBOXYLATE-BINDING PROTEIN"/>
    <property type="match status" value="1"/>
</dbReference>
<feature type="chain" id="PRO_5019145968" evidence="2">
    <location>
        <begin position="20"/>
        <end position="320"/>
    </location>
</feature>
<evidence type="ECO:0000313" key="4">
    <source>
        <dbReference type="Proteomes" id="UP000282957"/>
    </source>
</evidence>
<accession>A0A437MMY2</accession>
<dbReference type="RefSeq" id="WP_127785620.1">
    <property type="nucleotide sequence ID" value="NZ_SACL01000001.1"/>
</dbReference>